<feature type="coiled-coil region" evidence="1">
    <location>
        <begin position="1371"/>
        <end position="1398"/>
    </location>
</feature>
<dbReference type="EMBL" id="CALNXK010000079">
    <property type="protein sequence ID" value="CAH3146580.1"/>
    <property type="molecule type" value="Genomic_DNA"/>
</dbReference>
<name>A0ABN8PMR1_9CNID</name>
<evidence type="ECO:0000313" key="3">
    <source>
        <dbReference type="EMBL" id="CAH3146580.1"/>
    </source>
</evidence>
<evidence type="ECO:0000313" key="4">
    <source>
        <dbReference type="Proteomes" id="UP001159405"/>
    </source>
</evidence>
<protein>
    <submittedName>
        <fullName evidence="3">Uncharacterized protein</fullName>
    </submittedName>
</protein>
<feature type="region of interest" description="Disordered" evidence="2">
    <location>
        <begin position="922"/>
        <end position="1051"/>
    </location>
</feature>
<feature type="compositionally biased region" description="Basic residues" evidence="2">
    <location>
        <begin position="802"/>
        <end position="813"/>
    </location>
</feature>
<keyword evidence="1" id="KW-0175">Coiled coil</keyword>
<feature type="compositionally biased region" description="Low complexity" evidence="2">
    <location>
        <begin position="763"/>
        <end position="783"/>
    </location>
</feature>
<gene>
    <name evidence="3" type="ORF">PLOB_00045139</name>
</gene>
<sequence length="1475" mass="161394">SEKFKIIQQERLDQLKEEHKESVKSKSDRVKELSKETNRRRRALEERKKEQQENEEKTREEVLAKRKQEQQEATQRFQKDTLQKKKPTQNTTDGSDKEPVAVRDGRYVVRGHVVEVRDGKQVAHATSQDTQLRQQQGGVELQSWRSEMLPKYEFPSRHNEYFNGVTNGGILYAMNNLGNEGKLYSSQPGFDPYCPPGNRVGLEAGGKMGGLTENGSVSDTLTVEEQERLRADAISKGGPKLAFIKDESQKEPPEGALPCIMGRDSPGGSITSLDSLDEVPNKGQESGSISRAGIISKGSKDASKFAGKRRVTFSDSIEFDDGVTGQLVTEEKQSTKVYTMLYARNVNNYYNMPPSTSSTSTSVKSLASQKGTKNAAMTSVEQTLTEQNNTSAAFSAVKAVDREPSVVTVVHSDQPKAKPVALVSYRPAKPETTQFSLRQENVAKGIASGQETYSKDTDKPVDEANFVSGQSLNDSLEIIRDSLDEKDSSSVARQEDEECSNESAVTWTIGTSSLKDSLERYVKSTAESTAEELIDGASCNGGRGNERDNGFAPNPSEENNRSLSPHLTSDTDRVAVVGSREETAKGFVSKPLEGKGSGYLNSGYVAYPSPVLSSYQHYRPVNSSPAPAVFTSPYAYQQNANAFSGVQSQGTLHQNFPYTFSTSAGLMGMSPARQEHVSLESTPIPYASQLAATDYRVVGREVVQSVESQNNHVLASSSSIGHAANRVNTDPTGGTGVKTAGTSAVEVQTERSSAVTCRKKHSSSPSSNASTSSSGRRSPRSFIPRPPATKKSGRGRVYPGGHYRKQITARPRKAVNSSPVTAGGGQGLKSKRVLTNNNDINQTEHGVGRRNSPSPRSGKGKSGRTQPKRSNSSESESPDHDGIIEGIKRNMEMMNMRARTTAAEEQHRRILDSLRLDFGDEKHDKSSAQAYPAHGAPYGENNGVADKIVVKHDGTTRRVHHPRVGSAGSRSGRPSAGGTTRIDSGESSYKLSGYQGERPAGSNMRLDATNGEHYQPTGFRGSRPPSGPNTRLDSASAGYYHSVSSREGRPAVGKGVRMDFANDNYHSGFDGYSRSGRPVGTEAIAVQTVPEDGFEGIIQRPAPVLSQRQIYQEGRHDYPTSSVAHPIIGQDREQSAQARDVNLYGREASDLNRSISLEKTPTDDEINHLWAHVRSYLHSGSKKSVGSDSCVNRVDVRRSRTRSSSTQREFVQPTAPQQNTRGGQLSKPGQQFLGVSPQAGGSTLGGLRRYGSHEVLRRDSSSESLSIKRPPLLQHRASRNRRFQGQNGRPPLPRQNEHKPLPSQAGPSASVSTRVGGPQPLSPAEMQAVMMASEKEMLHRYQQAEFAEMPSYQQFQGVPSRAGPSALSLEEQRLLQSLDRLNERLRAQEEMTKAISQKPRMKDSGLRKAQQWSNYCWISTNRPKWPGTQLQQKPATHQIASGYCMTAVTVSRQYWMKRATSQISRSDSCHAIISY</sequence>
<organism evidence="3 4">
    <name type="scientific">Porites lobata</name>
    <dbReference type="NCBI Taxonomy" id="104759"/>
    <lineage>
        <taxon>Eukaryota</taxon>
        <taxon>Metazoa</taxon>
        <taxon>Cnidaria</taxon>
        <taxon>Anthozoa</taxon>
        <taxon>Hexacorallia</taxon>
        <taxon>Scleractinia</taxon>
        <taxon>Fungiina</taxon>
        <taxon>Poritidae</taxon>
        <taxon>Porites</taxon>
    </lineage>
</organism>
<feature type="compositionally biased region" description="Low complexity" evidence="2">
    <location>
        <begin position="964"/>
        <end position="981"/>
    </location>
</feature>
<feature type="compositionally biased region" description="Polar residues" evidence="2">
    <location>
        <begin position="833"/>
        <end position="844"/>
    </location>
</feature>
<feature type="compositionally biased region" description="Polar residues" evidence="2">
    <location>
        <begin position="1214"/>
        <end position="1229"/>
    </location>
</feature>
<dbReference type="PANTHER" id="PTHR31191:SF4">
    <property type="entry name" value="CENTROSOMAL PROTEIN OF 126 KDA"/>
    <property type="match status" value="1"/>
</dbReference>
<feature type="region of interest" description="Disordered" evidence="2">
    <location>
        <begin position="532"/>
        <end position="571"/>
    </location>
</feature>
<feature type="compositionally biased region" description="Basic and acidic residues" evidence="2">
    <location>
        <begin position="15"/>
        <end position="70"/>
    </location>
</feature>
<evidence type="ECO:0000256" key="1">
    <source>
        <dbReference type="SAM" id="Coils"/>
    </source>
</evidence>
<feature type="compositionally biased region" description="Basic and acidic residues" evidence="2">
    <location>
        <begin position="1251"/>
        <end position="1261"/>
    </location>
</feature>
<accession>A0ABN8PMR1</accession>
<feature type="non-terminal residue" evidence="3">
    <location>
        <position position="1"/>
    </location>
</feature>
<feature type="region of interest" description="Disordered" evidence="2">
    <location>
        <begin position="1180"/>
        <end position="1322"/>
    </location>
</feature>
<dbReference type="InterPro" id="IPR028257">
    <property type="entry name" value="CEP126"/>
</dbReference>
<dbReference type="PANTHER" id="PTHR31191">
    <property type="entry name" value="CENTROSOMAL PROTEIN CEP126"/>
    <property type="match status" value="1"/>
</dbReference>
<proteinExistence type="predicted"/>
<dbReference type="Proteomes" id="UP001159405">
    <property type="component" value="Unassembled WGS sequence"/>
</dbReference>
<reference evidence="3 4" key="1">
    <citation type="submission" date="2022-05" db="EMBL/GenBank/DDBJ databases">
        <authorList>
            <consortium name="Genoscope - CEA"/>
            <person name="William W."/>
        </authorList>
    </citation>
    <scope>NUCLEOTIDE SEQUENCE [LARGE SCALE GENOMIC DNA]</scope>
</reference>
<evidence type="ECO:0000256" key="2">
    <source>
        <dbReference type="SAM" id="MobiDB-lite"/>
    </source>
</evidence>
<comment type="caution">
    <text evidence="3">The sequence shown here is derived from an EMBL/GenBank/DDBJ whole genome shotgun (WGS) entry which is preliminary data.</text>
</comment>
<feature type="region of interest" description="Disordered" evidence="2">
    <location>
        <begin position="15"/>
        <end position="102"/>
    </location>
</feature>
<feature type="region of interest" description="Disordered" evidence="2">
    <location>
        <begin position="717"/>
        <end position="883"/>
    </location>
</feature>
<keyword evidence="4" id="KW-1185">Reference proteome</keyword>
<feature type="compositionally biased region" description="Polar residues" evidence="2">
    <location>
        <begin position="740"/>
        <end position="755"/>
    </location>
</feature>
<feature type="compositionally biased region" description="Polar residues" evidence="2">
    <location>
        <begin position="717"/>
        <end position="732"/>
    </location>
</feature>
<dbReference type="CDD" id="cd22249">
    <property type="entry name" value="UDM1_RNF168_RNF169-like"/>
    <property type="match status" value="1"/>
</dbReference>